<proteinExistence type="predicted"/>
<name>A0A6V8R782_TRIAP</name>
<protein>
    <submittedName>
        <fullName evidence="2">Uncharacterized protein</fullName>
    </submittedName>
</protein>
<evidence type="ECO:0000313" key="2">
    <source>
        <dbReference type="EMBL" id="GFP60142.1"/>
    </source>
</evidence>
<dbReference type="AlphaFoldDB" id="A0A6V8R782"/>
<evidence type="ECO:0000313" key="3">
    <source>
        <dbReference type="Proteomes" id="UP000517252"/>
    </source>
</evidence>
<comment type="caution">
    <text evidence="2">The sequence shown here is derived from an EMBL/GenBank/DDBJ whole genome shotgun (WGS) entry which is preliminary data.</text>
</comment>
<feature type="region of interest" description="Disordered" evidence="1">
    <location>
        <begin position="1"/>
        <end position="49"/>
    </location>
</feature>
<reference evidence="2 3" key="1">
    <citation type="submission" date="2020-07" db="EMBL/GenBank/DDBJ databases">
        <title>Trichoderma asperellum IC-1 whole genome shotgun sequence.</title>
        <authorList>
            <person name="Kanamasa S."/>
            <person name="Takahashi H."/>
        </authorList>
    </citation>
    <scope>NUCLEOTIDE SEQUENCE [LARGE SCALE GENOMIC DNA]</scope>
    <source>
        <strain evidence="2 3">IC-1</strain>
    </source>
</reference>
<dbReference type="Proteomes" id="UP000517252">
    <property type="component" value="Unassembled WGS sequence"/>
</dbReference>
<feature type="compositionally biased region" description="Polar residues" evidence="1">
    <location>
        <begin position="1"/>
        <end position="10"/>
    </location>
</feature>
<accession>A0A6V8R782</accession>
<dbReference type="EMBL" id="BLZH01000016">
    <property type="protein sequence ID" value="GFP60142.1"/>
    <property type="molecule type" value="Genomic_DNA"/>
</dbReference>
<organism evidence="2 3">
    <name type="scientific">Trichoderma asperellum</name>
    <name type="common">Filamentous fungus</name>
    <dbReference type="NCBI Taxonomy" id="101201"/>
    <lineage>
        <taxon>Eukaryota</taxon>
        <taxon>Fungi</taxon>
        <taxon>Dikarya</taxon>
        <taxon>Ascomycota</taxon>
        <taxon>Pezizomycotina</taxon>
        <taxon>Sordariomycetes</taxon>
        <taxon>Hypocreomycetidae</taxon>
        <taxon>Hypocreales</taxon>
        <taxon>Hypocreaceae</taxon>
        <taxon>Trichoderma</taxon>
    </lineage>
</organism>
<gene>
    <name evidence="2" type="ORF">TASIC1_0016003000</name>
</gene>
<sequence>MEMNNANTAFVNPAGDGGNKENDPHLPAVPPRPSRRNRPQQPVASAGYRLGPRIKLTKEDLDFAIYEDETAQEIPEPRRQYYGSNLPALPDITNGQKYNYALTHVLKRDYNQLMYIALRTGDNVAMDMLIANEMSYNSVSMLERVTGLYQWEAGCNPLDVWLWVQDKGYHRCWNNDQRKGFRRFLRWMVPLVREAGDSEGNAVMMAMDEVNTQIIMERFEELGLPNLTIEKANLSVFFIPCGEDRHVIYRRDFTVEEQRLVDLLWPEHWGLG</sequence>
<evidence type="ECO:0000256" key="1">
    <source>
        <dbReference type="SAM" id="MobiDB-lite"/>
    </source>
</evidence>
<dbReference type="OrthoDB" id="4899939at2759"/>